<accession>A0A7W9A1P5</accession>
<evidence type="ECO:0000256" key="1">
    <source>
        <dbReference type="SAM" id="Phobius"/>
    </source>
</evidence>
<evidence type="ECO:0000313" key="3">
    <source>
        <dbReference type="Proteomes" id="UP000548978"/>
    </source>
</evidence>
<evidence type="ECO:0000313" key="2">
    <source>
        <dbReference type="EMBL" id="MBB5659608.1"/>
    </source>
</evidence>
<keyword evidence="1" id="KW-1133">Transmembrane helix</keyword>
<proteinExistence type="predicted"/>
<dbReference type="AlphaFoldDB" id="A0A7W9A1P5"/>
<name>A0A7W9A1P5_9CAUL</name>
<gene>
    <name evidence="2" type="ORF">FHS65_000326</name>
</gene>
<dbReference type="RefSeq" id="WP_164461855.1">
    <property type="nucleotide sequence ID" value="NZ_JACIJB010000001.1"/>
</dbReference>
<reference evidence="2 3" key="1">
    <citation type="submission" date="2020-08" db="EMBL/GenBank/DDBJ databases">
        <title>Genomic Encyclopedia of Type Strains, Phase IV (KMG-IV): sequencing the most valuable type-strain genomes for metagenomic binning, comparative biology and taxonomic classification.</title>
        <authorList>
            <person name="Goeker M."/>
        </authorList>
    </citation>
    <scope>NUCLEOTIDE SEQUENCE [LARGE SCALE GENOMIC DNA]</scope>
    <source>
        <strain evidence="2 3">DSM 24448</strain>
    </source>
</reference>
<dbReference type="EMBL" id="JACIJB010000001">
    <property type="protein sequence ID" value="MBB5659608.1"/>
    <property type="molecule type" value="Genomic_DNA"/>
</dbReference>
<keyword evidence="3" id="KW-1185">Reference proteome</keyword>
<keyword evidence="1" id="KW-0812">Transmembrane</keyword>
<keyword evidence="1" id="KW-0472">Membrane</keyword>
<comment type="caution">
    <text evidence="2">The sequence shown here is derived from an EMBL/GenBank/DDBJ whole genome shotgun (WGS) entry which is preliminary data.</text>
</comment>
<feature type="transmembrane region" description="Helical" evidence="1">
    <location>
        <begin position="14"/>
        <end position="39"/>
    </location>
</feature>
<organism evidence="2 3">
    <name type="scientific">Brevundimonas halotolerans</name>
    <dbReference type="NCBI Taxonomy" id="69670"/>
    <lineage>
        <taxon>Bacteria</taxon>
        <taxon>Pseudomonadati</taxon>
        <taxon>Pseudomonadota</taxon>
        <taxon>Alphaproteobacteria</taxon>
        <taxon>Caulobacterales</taxon>
        <taxon>Caulobacteraceae</taxon>
        <taxon>Brevundimonas</taxon>
    </lineage>
</organism>
<dbReference type="Proteomes" id="UP000548978">
    <property type="component" value="Unassembled WGS sequence"/>
</dbReference>
<sequence length="129" mass="14626">MVVIWSTPESLSDWLAFLALLATVFFGIASLVALAWAAWRHATTEWERAKRARDERLQELAKIIFNNGLKYGLGAQLLAIYELRRYKADAGAVGRYADVLRRNYHEQNAASELFDALDDLDVALGRKKK</sequence>
<protein>
    <submittedName>
        <fullName evidence="2">Uncharacterized protein</fullName>
    </submittedName>
</protein>